<evidence type="ECO:0000256" key="1">
    <source>
        <dbReference type="SAM" id="Phobius"/>
    </source>
</evidence>
<comment type="caution">
    <text evidence="2">The sequence shown here is derived from an EMBL/GenBank/DDBJ whole genome shotgun (WGS) entry which is preliminary data.</text>
</comment>
<dbReference type="Proteomes" id="UP001433638">
    <property type="component" value="Unassembled WGS sequence"/>
</dbReference>
<keyword evidence="1" id="KW-0472">Membrane</keyword>
<proteinExistence type="predicted"/>
<keyword evidence="1" id="KW-0812">Transmembrane</keyword>
<keyword evidence="1" id="KW-1133">Transmembrane helix</keyword>
<organism evidence="2 3">
    <name type="scientific">Vogesella oryzagri</name>
    <dbReference type="NCBI Taxonomy" id="3160864"/>
    <lineage>
        <taxon>Bacteria</taxon>
        <taxon>Pseudomonadati</taxon>
        <taxon>Pseudomonadota</taxon>
        <taxon>Betaproteobacteria</taxon>
        <taxon>Neisseriales</taxon>
        <taxon>Chromobacteriaceae</taxon>
        <taxon>Vogesella</taxon>
    </lineage>
</organism>
<accession>A0ABV1M2H4</accession>
<dbReference type="EMBL" id="JBEFLD010000003">
    <property type="protein sequence ID" value="MEQ6290442.1"/>
    <property type="molecule type" value="Genomic_DNA"/>
</dbReference>
<protein>
    <submittedName>
        <fullName evidence="2">Uncharacterized protein</fullName>
    </submittedName>
</protein>
<sequence>MSQFSINFKRLFDMYLVLIGWLYFVLMLAVGQNSAVQSFLVLLLLGFLPTWLVVWIAMRKHRQRIRDRGEQDGA</sequence>
<dbReference type="RefSeq" id="WP_349585936.1">
    <property type="nucleotide sequence ID" value="NZ_JBEFLD010000003.1"/>
</dbReference>
<feature type="transmembrane region" description="Helical" evidence="1">
    <location>
        <begin position="36"/>
        <end position="58"/>
    </location>
</feature>
<reference evidence="2" key="1">
    <citation type="submission" date="2024-06" db="EMBL/GenBank/DDBJ databases">
        <title>Genome sequence of Vogesella sp. MAHUQ-64.</title>
        <authorList>
            <person name="Huq M.A."/>
        </authorList>
    </citation>
    <scope>NUCLEOTIDE SEQUENCE</scope>
    <source>
        <strain evidence="2">MAHUQ-64</strain>
    </source>
</reference>
<name>A0ABV1M2H4_9NEIS</name>
<feature type="transmembrane region" description="Helical" evidence="1">
    <location>
        <begin position="12"/>
        <end position="30"/>
    </location>
</feature>
<evidence type="ECO:0000313" key="3">
    <source>
        <dbReference type="Proteomes" id="UP001433638"/>
    </source>
</evidence>
<evidence type="ECO:0000313" key="2">
    <source>
        <dbReference type="EMBL" id="MEQ6290442.1"/>
    </source>
</evidence>
<gene>
    <name evidence="2" type="ORF">ABNW52_07420</name>
</gene>
<keyword evidence="3" id="KW-1185">Reference proteome</keyword>